<dbReference type="Proteomes" id="UP001152747">
    <property type="component" value="Unassembled WGS sequence"/>
</dbReference>
<evidence type="ECO:0000313" key="3">
    <source>
        <dbReference type="EMBL" id="CAI5446100.1"/>
    </source>
</evidence>
<evidence type="ECO:0000256" key="1">
    <source>
        <dbReference type="SAM" id="MobiDB-lite"/>
    </source>
</evidence>
<dbReference type="AlphaFoldDB" id="A0A9P1IK56"/>
<dbReference type="OrthoDB" id="5866283at2759"/>
<evidence type="ECO:0000313" key="4">
    <source>
        <dbReference type="Proteomes" id="UP001152747"/>
    </source>
</evidence>
<comment type="caution">
    <text evidence="3">The sequence shown here is derived from an EMBL/GenBank/DDBJ whole genome shotgun (WGS) entry which is preliminary data.</text>
</comment>
<accession>A0A9P1IK56</accession>
<dbReference type="EMBL" id="CANHGI010000003">
    <property type="protein sequence ID" value="CAI5446100.1"/>
    <property type="molecule type" value="Genomic_DNA"/>
</dbReference>
<name>A0A9P1IK56_9PELO</name>
<evidence type="ECO:0000256" key="2">
    <source>
        <dbReference type="SAM" id="SignalP"/>
    </source>
</evidence>
<feature type="signal peptide" evidence="2">
    <location>
        <begin position="1"/>
        <end position="21"/>
    </location>
</feature>
<reference evidence="3" key="1">
    <citation type="submission" date="2022-11" db="EMBL/GenBank/DDBJ databases">
        <authorList>
            <person name="Kikuchi T."/>
        </authorList>
    </citation>
    <scope>NUCLEOTIDE SEQUENCE</scope>
    <source>
        <strain evidence="3">PS1010</strain>
    </source>
</reference>
<keyword evidence="4" id="KW-1185">Reference proteome</keyword>
<keyword evidence="2" id="KW-0732">Signal</keyword>
<organism evidence="3 4">
    <name type="scientific">Caenorhabditis angaria</name>
    <dbReference type="NCBI Taxonomy" id="860376"/>
    <lineage>
        <taxon>Eukaryota</taxon>
        <taxon>Metazoa</taxon>
        <taxon>Ecdysozoa</taxon>
        <taxon>Nematoda</taxon>
        <taxon>Chromadorea</taxon>
        <taxon>Rhabditida</taxon>
        <taxon>Rhabditina</taxon>
        <taxon>Rhabditomorpha</taxon>
        <taxon>Rhabditoidea</taxon>
        <taxon>Rhabditidae</taxon>
        <taxon>Peloderinae</taxon>
        <taxon>Caenorhabditis</taxon>
    </lineage>
</organism>
<sequence>MEFSQLIRFVILAVLALTAFAEYEDSFGPSVDVDYFGNYVKKAGPSGPLRFGKRRGPSGPLRFGKRSGQPAFDSHDWAYNN</sequence>
<proteinExistence type="predicted"/>
<feature type="chain" id="PRO_5040420828" evidence="2">
    <location>
        <begin position="22"/>
        <end position="81"/>
    </location>
</feature>
<feature type="region of interest" description="Disordered" evidence="1">
    <location>
        <begin position="48"/>
        <end position="81"/>
    </location>
</feature>
<protein>
    <submittedName>
        <fullName evidence="3">Uncharacterized protein</fullName>
    </submittedName>
</protein>
<gene>
    <name evidence="3" type="ORF">CAMP_LOCUS8737</name>
</gene>